<protein>
    <submittedName>
        <fullName evidence="2">Uncharacterized protein</fullName>
    </submittedName>
</protein>
<name>A0A0N9NPA8_STAPS</name>
<organism evidence="2">
    <name type="scientific">Staphylococcus pseudintermedius</name>
    <dbReference type="NCBI Taxonomy" id="283734"/>
    <lineage>
        <taxon>Bacteria</taxon>
        <taxon>Bacillati</taxon>
        <taxon>Bacillota</taxon>
        <taxon>Bacilli</taxon>
        <taxon>Bacillales</taxon>
        <taxon>Staphylococcaceae</taxon>
        <taxon>Staphylococcus</taxon>
        <taxon>Staphylococcus intermedius group</taxon>
    </lineage>
</organism>
<dbReference type="AlphaFoldDB" id="A0A0N9NPA8"/>
<keyword evidence="2" id="KW-0614">Plasmid</keyword>
<dbReference type="RefSeq" id="WP_099994925.1">
    <property type="nucleotide sequence ID" value="NZ_CAJERW010000021.1"/>
</dbReference>
<evidence type="ECO:0000256" key="1">
    <source>
        <dbReference type="SAM" id="Phobius"/>
    </source>
</evidence>
<keyword evidence="1" id="KW-1133">Transmembrane helix</keyword>
<reference evidence="2" key="1">
    <citation type="submission" date="2015-08" db="EMBL/GenBank/DDBJ databases">
        <title>Complete Plasmid Sequence of Staphylococcus pseudintermedius HK547/11 pKM01.</title>
        <authorList>
            <person name="Calcutt M.J."/>
            <person name="Foecking M.F."/>
            <person name="Hsieh H.-Y."/>
            <person name="Stewart G.C."/>
            <person name="Pintaric S."/>
            <person name="Martinec B.S."/>
            <person name="Matanovic K."/>
        </authorList>
    </citation>
    <scope>NUCLEOTIDE SEQUENCE</scope>
    <source>
        <strain evidence="2">HR547/11</strain>
        <plasmid evidence="2">pKM01</plasmid>
    </source>
</reference>
<accession>A0A0N9NPA8</accession>
<keyword evidence="1" id="KW-0472">Membrane</keyword>
<geneLocation type="plasmid" evidence="2">
    <name>pKM01</name>
</geneLocation>
<evidence type="ECO:0000313" key="2">
    <source>
        <dbReference type="EMBL" id="ALG87936.1"/>
    </source>
</evidence>
<feature type="transmembrane region" description="Helical" evidence="1">
    <location>
        <begin position="7"/>
        <end position="24"/>
    </location>
</feature>
<gene>
    <name evidence="2" type="ORF">SP547_pKM00185</name>
</gene>
<dbReference type="EMBL" id="KT373969">
    <property type="protein sequence ID" value="ALG87936.1"/>
    <property type="molecule type" value="Genomic_DNA"/>
</dbReference>
<proteinExistence type="predicted"/>
<sequence length="202" mass="23704">MNRPIKIIIVIGMIILMFVFGLLIPNQFNDKPVTDNTKQNIENKEKEKERIDNLPQNLSNSEFMKRYDKQAQAGQEFVTKYYTYDFKDPEKNFNESLTYIDDEFKKGRDLKNDELKSLIQRDVTINKIEPVQDSSKESQVTFKYDINLKETHSAESMNKDKAKKDSKYLDKVKKDETQTNKVISVTFSTKSNKIIDMTSNYL</sequence>
<keyword evidence="1" id="KW-0812">Transmembrane</keyword>